<feature type="transmembrane region" description="Helical" evidence="9">
    <location>
        <begin position="296"/>
        <end position="318"/>
    </location>
</feature>
<evidence type="ECO:0000256" key="9">
    <source>
        <dbReference type="SAM" id="Phobius"/>
    </source>
</evidence>
<dbReference type="NCBIfam" id="NF009308">
    <property type="entry name" value="PRK12665.1"/>
    <property type="match status" value="1"/>
</dbReference>
<feature type="transmembrane region" description="Helical" evidence="9">
    <location>
        <begin position="239"/>
        <end position="256"/>
    </location>
</feature>
<feature type="transmembrane region" description="Helical" evidence="9">
    <location>
        <begin position="106"/>
        <end position="124"/>
    </location>
</feature>
<sequence length="582" mass="61728">MLPIPVLLPLLSAGLALVVSRRPRIQQAISVAALATSLVFSIYILIAANSGPLVLDVGSWAAPIGITLVGDRLAALMLVISQIVTLAVMVYSIGQDVADDSPAAPIAIYHPTFLVLVAGVSNAFLTGDLFNLYVGFELLLAASFVLITLGGTRGRVRAGTVYVVVSLISSVIFLTAIALIYGALGTVNMAQLSVRIHDLDPNMALLLQLMLLVAFGIKAAIFPLSAWLPDSYPTAPAQVTAVFAGLLTKVGIYAIMRLQFTLFPDNNLQVLLAVLAIFTMVTGIMGAVAQDDVKRLLSFTLVSHIGYMLWGISLATVLSLSSAIYYAAHHILVQATLFLIVGLIERKTGTTSSSRLSSMMRTAPFIAILFFISGTNLVGIPPLSGFIGKLGLTEASVNADTPVAWSLLAAGLVTSLLTLYVLIKVWNRVFWQTPEDGSRLADTFGKKKHLSGREERMLKRAQLADRSQRVSHIVAESARTEHERGGGNVGAIMYGTVVALTLVQIAMSVFGGNIFAYTTESASALINKHSYVTAVLGEDGRGGGVSNDVTGGISLPWETPPRPIPYAPDESANLPDVGGETK</sequence>
<dbReference type="Proteomes" id="UP000470875">
    <property type="component" value="Unassembled WGS sequence"/>
</dbReference>
<keyword evidence="12" id="KW-1185">Reference proteome</keyword>
<feature type="transmembrane region" description="Helical" evidence="9">
    <location>
        <begin position="204"/>
        <end position="227"/>
    </location>
</feature>
<dbReference type="GO" id="GO:0042773">
    <property type="term" value="P:ATP synthesis coupled electron transport"/>
    <property type="evidence" value="ECO:0007669"/>
    <property type="project" value="InterPro"/>
</dbReference>
<dbReference type="InterPro" id="IPR001750">
    <property type="entry name" value="ND/Mrp_TM"/>
</dbReference>
<evidence type="ECO:0000259" key="10">
    <source>
        <dbReference type="Pfam" id="PF00361"/>
    </source>
</evidence>
<reference evidence="11 12" key="1">
    <citation type="submission" date="2019-08" db="EMBL/GenBank/DDBJ databases">
        <title>In-depth cultivation of the pig gut microbiome towards novel bacterial diversity and tailored functional studies.</title>
        <authorList>
            <person name="Wylensek D."/>
            <person name="Hitch T.C.A."/>
            <person name="Clavel T."/>
        </authorList>
    </citation>
    <scope>NUCLEOTIDE SEQUENCE [LARGE SCALE GENOMIC DNA]</scope>
    <source>
        <strain evidence="11 12">WB03_NA08</strain>
    </source>
</reference>
<dbReference type="PANTHER" id="PTHR42703">
    <property type="entry name" value="NADH DEHYDROGENASE"/>
    <property type="match status" value="1"/>
</dbReference>
<feature type="transmembrane region" description="Helical" evidence="9">
    <location>
        <begin position="403"/>
        <end position="423"/>
    </location>
</feature>
<keyword evidence="6 9" id="KW-0472">Membrane</keyword>
<feature type="region of interest" description="Disordered" evidence="8">
    <location>
        <begin position="553"/>
        <end position="582"/>
    </location>
</feature>
<feature type="transmembrane region" description="Helical" evidence="9">
    <location>
        <begin position="26"/>
        <end position="46"/>
    </location>
</feature>
<dbReference type="InterPro" id="IPR003918">
    <property type="entry name" value="NADH_UbQ_OxRdtase"/>
</dbReference>
<dbReference type="RefSeq" id="WP_154544153.1">
    <property type="nucleotide sequence ID" value="NZ_VULO01000005.1"/>
</dbReference>
<feature type="transmembrane region" description="Helical" evidence="9">
    <location>
        <begin position="161"/>
        <end position="184"/>
    </location>
</feature>
<keyword evidence="4 7" id="KW-0812">Transmembrane</keyword>
<dbReference type="GO" id="GO:0005886">
    <property type="term" value="C:plasma membrane"/>
    <property type="evidence" value="ECO:0007669"/>
    <property type="project" value="UniProtKB-SubCell"/>
</dbReference>
<dbReference type="PRINTS" id="PR01437">
    <property type="entry name" value="NUOXDRDTASE4"/>
</dbReference>
<name>A0A6N7W6J0_9ACTO</name>
<evidence type="ECO:0000313" key="11">
    <source>
        <dbReference type="EMBL" id="MSS84103.1"/>
    </source>
</evidence>
<dbReference type="EMBL" id="VULO01000005">
    <property type="protein sequence ID" value="MSS84103.1"/>
    <property type="molecule type" value="Genomic_DNA"/>
</dbReference>
<comment type="subcellular location">
    <subcellularLocation>
        <location evidence="1">Cell membrane</location>
        <topology evidence="1">Multi-pass membrane protein</topology>
    </subcellularLocation>
    <subcellularLocation>
        <location evidence="7">Membrane</location>
        <topology evidence="7">Multi-pass membrane protein</topology>
    </subcellularLocation>
</comment>
<gene>
    <name evidence="11" type="ORF">FYJ24_04840</name>
</gene>
<feature type="domain" description="NADH:quinone oxidoreductase/Mrp antiporter transmembrane" evidence="10">
    <location>
        <begin position="127"/>
        <end position="417"/>
    </location>
</feature>
<dbReference type="GO" id="GO:0008137">
    <property type="term" value="F:NADH dehydrogenase (ubiquinone) activity"/>
    <property type="evidence" value="ECO:0007669"/>
    <property type="project" value="InterPro"/>
</dbReference>
<dbReference type="InterPro" id="IPR050586">
    <property type="entry name" value="CPA3_Na-H_Antiporter_D"/>
</dbReference>
<keyword evidence="5 9" id="KW-1133">Transmembrane helix</keyword>
<evidence type="ECO:0000256" key="6">
    <source>
        <dbReference type="ARBA" id="ARBA00023136"/>
    </source>
</evidence>
<evidence type="ECO:0000256" key="1">
    <source>
        <dbReference type="ARBA" id="ARBA00004651"/>
    </source>
</evidence>
<feature type="transmembrane region" description="Helical" evidence="9">
    <location>
        <begin position="365"/>
        <end position="383"/>
    </location>
</feature>
<evidence type="ECO:0000256" key="3">
    <source>
        <dbReference type="ARBA" id="ARBA00022475"/>
    </source>
</evidence>
<feature type="transmembrane region" description="Helical" evidence="9">
    <location>
        <begin position="130"/>
        <end position="149"/>
    </location>
</feature>
<dbReference type="Pfam" id="PF00361">
    <property type="entry name" value="Proton_antipo_M"/>
    <property type="match status" value="1"/>
</dbReference>
<evidence type="ECO:0000256" key="8">
    <source>
        <dbReference type="SAM" id="MobiDB-lite"/>
    </source>
</evidence>
<feature type="transmembrane region" description="Helical" evidence="9">
    <location>
        <begin position="324"/>
        <end position="344"/>
    </location>
</feature>
<dbReference type="AlphaFoldDB" id="A0A6N7W6J0"/>
<evidence type="ECO:0000256" key="2">
    <source>
        <dbReference type="ARBA" id="ARBA00005346"/>
    </source>
</evidence>
<proteinExistence type="inferred from homology"/>
<keyword evidence="3" id="KW-1003">Cell membrane</keyword>
<organism evidence="11 12">
    <name type="scientific">Scrofimicrobium canadense</name>
    <dbReference type="NCBI Taxonomy" id="2652290"/>
    <lineage>
        <taxon>Bacteria</taxon>
        <taxon>Bacillati</taxon>
        <taxon>Actinomycetota</taxon>
        <taxon>Actinomycetes</taxon>
        <taxon>Actinomycetales</taxon>
        <taxon>Actinomycetaceae</taxon>
        <taxon>Scrofimicrobium</taxon>
    </lineage>
</organism>
<accession>A0A6N7W6J0</accession>
<evidence type="ECO:0000256" key="4">
    <source>
        <dbReference type="ARBA" id="ARBA00022692"/>
    </source>
</evidence>
<evidence type="ECO:0000313" key="12">
    <source>
        <dbReference type="Proteomes" id="UP000470875"/>
    </source>
</evidence>
<evidence type="ECO:0000256" key="5">
    <source>
        <dbReference type="ARBA" id="ARBA00022989"/>
    </source>
</evidence>
<dbReference type="PANTHER" id="PTHR42703:SF1">
    <property type="entry name" value="NA(+)_H(+) ANTIPORTER SUBUNIT D1"/>
    <property type="match status" value="1"/>
</dbReference>
<comment type="caution">
    <text evidence="11">The sequence shown here is derived from an EMBL/GenBank/DDBJ whole genome shotgun (WGS) entry which is preliminary data.</text>
</comment>
<feature type="transmembrane region" description="Helical" evidence="9">
    <location>
        <begin position="75"/>
        <end position="94"/>
    </location>
</feature>
<comment type="similarity">
    <text evidence="2">Belongs to the CPA3 antiporters (TC 2.A.63) subunit D family.</text>
</comment>
<protein>
    <submittedName>
        <fullName evidence="11">Na+/H+ antiporter subunit D</fullName>
    </submittedName>
</protein>
<feature type="transmembrane region" description="Helical" evidence="9">
    <location>
        <begin position="268"/>
        <end position="289"/>
    </location>
</feature>
<evidence type="ECO:0000256" key="7">
    <source>
        <dbReference type="RuleBase" id="RU000320"/>
    </source>
</evidence>